<dbReference type="EMBL" id="JBHSBL010000005">
    <property type="protein sequence ID" value="MFC4064516.1"/>
    <property type="molecule type" value="Genomic_DNA"/>
</dbReference>
<dbReference type="InterPro" id="IPR003018">
    <property type="entry name" value="GAF"/>
</dbReference>
<accession>A0ABV8ILM1</accession>
<evidence type="ECO:0000313" key="3">
    <source>
        <dbReference type="Proteomes" id="UP001595867"/>
    </source>
</evidence>
<protein>
    <submittedName>
        <fullName evidence="2">GAF domain-containing protein</fullName>
    </submittedName>
</protein>
<gene>
    <name evidence="2" type="ORF">ACFO0C_06215</name>
</gene>
<reference evidence="3" key="1">
    <citation type="journal article" date="2019" name="Int. J. Syst. Evol. Microbiol.">
        <title>The Global Catalogue of Microorganisms (GCM) 10K type strain sequencing project: providing services to taxonomists for standard genome sequencing and annotation.</title>
        <authorList>
            <consortium name="The Broad Institute Genomics Platform"/>
            <consortium name="The Broad Institute Genome Sequencing Center for Infectious Disease"/>
            <person name="Wu L."/>
            <person name="Ma J."/>
        </authorList>
    </citation>
    <scope>NUCLEOTIDE SEQUENCE [LARGE SCALE GENOMIC DNA]</scope>
    <source>
        <strain evidence="3">TBRC 5832</strain>
    </source>
</reference>
<feature type="domain" description="GAF" evidence="1">
    <location>
        <begin position="29"/>
        <end position="165"/>
    </location>
</feature>
<comment type="caution">
    <text evidence="2">The sequence shown here is derived from an EMBL/GenBank/DDBJ whole genome shotgun (WGS) entry which is preliminary data.</text>
</comment>
<dbReference type="Pfam" id="PF13185">
    <property type="entry name" value="GAF_2"/>
    <property type="match status" value="1"/>
</dbReference>
<evidence type="ECO:0000259" key="1">
    <source>
        <dbReference type="SMART" id="SM00065"/>
    </source>
</evidence>
<organism evidence="2 3">
    <name type="scientific">Actinoplanes subglobosus</name>
    <dbReference type="NCBI Taxonomy" id="1547892"/>
    <lineage>
        <taxon>Bacteria</taxon>
        <taxon>Bacillati</taxon>
        <taxon>Actinomycetota</taxon>
        <taxon>Actinomycetes</taxon>
        <taxon>Micromonosporales</taxon>
        <taxon>Micromonosporaceae</taxon>
        <taxon>Actinoplanes</taxon>
    </lineage>
</organism>
<dbReference type="Gene3D" id="3.30.450.40">
    <property type="match status" value="1"/>
</dbReference>
<dbReference type="InterPro" id="IPR029016">
    <property type="entry name" value="GAF-like_dom_sf"/>
</dbReference>
<dbReference type="SMART" id="SM00065">
    <property type="entry name" value="GAF"/>
    <property type="match status" value="1"/>
</dbReference>
<dbReference type="PANTHER" id="PTHR43102:SF2">
    <property type="entry name" value="GAF DOMAIN-CONTAINING PROTEIN"/>
    <property type="match status" value="1"/>
</dbReference>
<keyword evidence="3" id="KW-1185">Reference proteome</keyword>
<dbReference type="PANTHER" id="PTHR43102">
    <property type="entry name" value="SLR1143 PROTEIN"/>
    <property type="match status" value="1"/>
</dbReference>
<sequence>MSGFEANSLDVLVDTRSETVTSLIQAATPVREQLQEVVDDVATRLDVPIAAITLVRDDAVLIAAGRGIPDWIMRAGGLPAEWSVCPRVVNPDQPLLVDDLHAVDWGFFPATAIVGPLRAYAGVPLRVDGAVVGTLCAMAPAPRAFDGGAVAVLEDRRPVAMRLLGRP</sequence>
<dbReference type="RefSeq" id="WP_378065537.1">
    <property type="nucleotide sequence ID" value="NZ_JBHSBL010000005.1"/>
</dbReference>
<proteinExistence type="predicted"/>
<evidence type="ECO:0000313" key="2">
    <source>
        <dbReference type="EMBL" id="MFC4064516.1"/>
    </source>
</evidence>
<dbReference type="Proteomes" id="UP001595867">
    <property type="component" value="Unassembled WGS sequence"/>
</dbReference>
<name>A0ABV8ILM1_9ACTN</name>
<dbReference type="SUPFAM" id="SSF55781">
    <property type="entry name" value="GAF domain-like"/>
    <property type="match status" value="1"/>
</dbReference>